<reference evidence="1 2" key="1">
    <citation type="submission" date="2019-03" db="EMBL/GenBank/DDBJ databases">
        <title>Single cell metagenomics reveals metabolic interactions within the superorganism composed of flagellate Streblomastix strix and complex community of Bacteroidetes bacteria on its surface.</title>
        <authorList>
            <person name="Treitli S.C."/>
            <person name="Kolisko M."/>
            <person name="Husnik F."/>
            <person name="Keeling P."/>
            <person name="Hampl V."/>
        </authorList>
    </citation>
    <scope>NUCLEOTIDE SEQUENCE [LARGE SCALE GENOMIC DNA]</scope>
    <source>
        <strain evidence="1">ST1C</strain>
    </source>
</reference>
<gene>
    <name evidence="1" type="ORF">EZS28_033278</name>
</gene>
<evidence type="ECO:0000313" key="1">
    <source>
        <dbReference type="EMBL" id="KAA6371196.1"/>
    </source>
</evidence>
<dbReference type="Proteomes" id="UP000324800">
    <property type="component" value="Unassembled WGS sequence"/>
</dbReference>
<evidence type="ECO:0000313" key="2">
    <source>
        <dbReference type="Proteomes" id="UP000324800"/>
    </source>
</evidence>
<protein>
    <submittedName>
        <fullName evidence="1">Uncharacterized protein</fullName>
    </submittedName>
</protein>
<name>A0A5J4UKM4_9EUKA</name>
<comment type="caution">
    <text evidence="1">The sequence shown here is derived from an EMBL/GenBank/DDBJ whole genome shotgun (WGS) entry which is preliminary data.</text>
</comment>
<dbReference type="AlphaFoldDB" id="A0A5J4UKM4"/>
<dbReference type="EMBL" id="SNRW01014693">
    <property type="protein sequence ID" value="KAA6371196.1"/>
    <property type="molecule type" value="Genomic_DNA"/>
</dbReference>
<organism evidence="1 2">
    <name type="scientific">Streblomastix strix</name>
    <dbReference type="NCBI Taxonomy" id="222440"/>
    <lineage>
        <taxon>Eukaryota</taxon>
        <taxon>Metamonada</taxon>
        <taxon>Preaxostyla</taxon>
        <taxon>Oxymonadida</taxon>
        <taxon>Streblomastigidae</taxon>
        <taxon>Streblomastix</taxon>
    </lineage>
</organism>
<sequence>MIEEMRIKSIKDITDEDKLRLLTFDEAFKRLATLPIKDKNIKQPSSSEIIRTKRSYNKKKFRKVERETAQVEPQDVVKNSFQTDLNLEELKFVLDNIWANVISRKLDVDFLFSDNFIKFWKDHIRVMDVFIKNVSISVLDNVLWKRSERLYRISKDFVRLSDKSQSEIRREL</sequence>
<proteinExistence type="predicted"/>
<accession>A0A5J4UKM4</accession>